<evidence type="ECO:0000256" key="1">
    <source>
        <dbReference type="SAM" id="MobiDB-lite"/>
    </source>
</evidence>
<name>A0AA35WC62_GEOBA</name>
<feature type="region of interest" description="Disordered" evidence="1">
    <location>
        <begin position="68"/>
        <end position="148"/>
    </location>
</feature>
<feature type="compositionally biased region" description="Polar residues" evidence="1">
    <location>
        <begin position="94"/>
        <end position="106"/>
    </location>
</feature>
<accession>A0AA35WC62</accession>
<organism evidence="2 3">
    <name type="scientific">Geodia barretti</name>
    <name type="common">Barrett's horny sponge</name>
    <dbReference type="NCBI Taxonomy" id="519541"/>
    <lineage>
        <taxon>Eukaryota</taxon>
        <taxon>Metazoa</taxon>
        <taxon>Porifera</taxon>
        <taxon>Demospongiae</taxon>
        <taxon>Heteroscleromorpha</taxon>
        <taxon>Tetractinellida</taxon>
        <taxon>Astrophorina</taxon>
        <taxon>Geodiidae</taxon>
        <taxon>Geodia</taxon>
    </lineage>
</organism>
<gene>
    <name evidence="2" type="ORF">GBAR_LOCUS9421</name>
</gene>
<protein>
    <submittedName>
        <fullName evidence="2">Uncharacterized protein</fullName>
    </submittedName>
</protein>
<feature type="compositionally biased region" description="Low complexity" evidence="1">
    <location>
        <begin position="68"/>
        <end position="86"/>
    </location>
</feature>
<feature type="compositionally biased region" description="Pro residues" evidence="1">
    <location>
        <begin position="119"/>
        <end position="129"/>
    </location>
</feature>
<comment type="caution">
    <text evidence="2">The sequence shown here is derived from an EMBL/GenBank/DDBJ whole genome shotgun (WGS) entry which is preliminary data.</text>
</comment>
<dbReference type="AlphaFoldDB" id="A0AA35WC62"/>
<feature type="compositionally biased region" description="Low complexity" evidence="1">
    <location>
        <begin position="107"/>
        <end position="118"/>
    </location>
</feature>
<evidence type="ECO:0000313" key="2">
    <source>
        <dbReference type="EMBL" id="CAI8015129.1"/>
    </source>
</evidence>
<proteinExistence type="predicted"/>
<keyword evidence="3" id="KW-1185">Reference proteome</keyword>
<sequence>MYVSKHVHTSHLVSKSSVSSLARGSMYFSTSPNTGVGTGLACCFNSRSDVYLAFPFIPPSLPPVPPLSTKVPNFTTDSPRRSPSSSTDREASYTPKSLSPTPSPIHSRTCTPSHSPSTTPSPTPPPSPNTPRRGPVKKQNLDPRPVSINLPVSREVVVAPKFMINGIPTGPPQEAGQSKKFFTVESFLGSAPAASIHMSLRYREDEDHLRILLHEVKQSLRKNGSKSSSTPQGHYFINAYLFPDTE</sequence>
<dbReference type="Proteomes" id="UP001174909">
    <property type="component" value="Unassembled WGS sequence"/>
</dbReference>
<dbReference type="EMBL" id="CASHTH010001424">
    <property type="protein sequence ID" value="CAI8015129.1"/>
    <property type="molecule type" value="Genomic_DNA"/>
</dbReference>
<evidence type="ECO:0000313" key="3">
    <source>
        <dbReference type="Proteomes" id="UP001174909"/>
    </source>
</evidence>
<reference evidence="2" key="1">
    <citation type="submission" date="2023-03" db="EMBL/GenBank/DDBJ databases">
        <authorList>
            <person name="Steffen K."/>
            <person name="Cardenas P."/>
        </authorList>
    </citation>
    <scope>NUCLEOTIDE SEQUENCE</scope>
</reference>